<reference evidence="1 2" key="1">
    <citation type="submission" date="2021-06" db="EMBL/GenBank/DDBJ databases">
        <title>Caerostris darwini draft genome.</title>
        <authorList>
            <person name="Kono N."/>
            <person name="Arakawa K."/>
        </authorList>
    </citation>
    <scope>NUCLEOTIDE SEQUENCE [LARGE SCALE GENOMIC DNA]</scope>
</reference>
<organism evidence="1 2">
    <name type="scientific">Caerostris darwini</name>
    <dbReference type="NCBI Taxonomy" id="1538125"/>
    <lineage>
        <taxon>Eukaryota</taxon>
        <taxon>Metazoa</taxon>
        <taxon>Ecdysozoa</taxon>
        <taxon>Arthropoda</taxon>
        <taxon>Chelicerata</taxon>
        <taxon>Arachnida</taxon>
        <taxon>Araneae</taxon>
        <taxon>Araneomorphae</taxon>
        <taxon>Entelegynae</taxon>
        <taxon>Araneoidea</taxon>
        <taxon>Araneidae</taxon>
        <taxon>Caerostris</taxon>
    </lineage>
</organism>
<evidence type="ECO:0000313" key="1">
    <source>
        <dbReference type="EMBL" id="GIY80941.1"/>
    </source>
</evidence>
<dbReference type="AlphaFoldDB" id="A0AAV4WG39"/>
<dbReference type="Proteomes" id="UP001054837">
    <property type="component" value="Unassembled WGS sequence"/>
</dbReference>
<gene>
    <name evidence="1" type="ORF">CDAR_70821</name>
</gene>
<dbReference type="EMBL" id="BPLQ01014566">
    <property type="protein sequence ID" value="GIY80941.1"/>
    <property type="molecule type" value="Genomic_DNA"/>
</dbReference>
<sequence>MIIALKAASIRNMNTEMKRGIVETIICVRREKKIKHSRFEVKFPRQERRGALLESRATTYPQKIVATDNKTFSKILPSRKTSSSQSYNFKRDFRVLSVRRKRPP</sequence>
<name>A0AAV4WG39_9ARAC</name>
<protein>
    <submittedName>
        <fullName evidence="1">Uncharacterized protein</fullName>
    </submittedName>
</protein>
<proteinExistence type="predicted"/>
<accession>A0AAV4WG39</accession>
<keyword evidence="2" id="KW-1185">Reference proteome</keyword>
<comment type="caution">
    <text evidence="1">The sequence shown here is derived from an EMBL/GenBank/DDBJ whole genome shotgun (WGS) entry which is preliminary data.</text>
</comment>
<evidence type="ECO:0000313" key="2">
    <source>
        <dbReference type="Proteomes" id="UP001054837"/>
    </source>
</evidence>